<dbReference type="GeneID" id="108612728"/>
<comment type="catalytic activity">
    <reaction evidence="1">
        <text>ATP = 3',5'-cyclic AMP + diphosphate</text>
        <dbReference type="Rhea" id="RHEA:15389"/>
        <dbReference type="ChEBI" id="CHEBI:30616"/>
        <dbReference type="ChEBI" id="CHEBI:33019"/>
        <dbReference type="ChEBI" id="CHEBI:58165"/>
        <dbReference type="EC" id="4.6.1.1"/>
    </reaction>
</comment>
<evidence type="ECO:0000256" key="15">
    <source>
        <dbReference type="SAM" id="MobiDB-lite"/>
    </source>
</evidence>
<dbReference type="EC" id="4.6.1.1" evidence="4"/>
<evidence type="ECO:0000256" key="3">
    <source>
        <dbReference type="ARBA" id="ARBA00004141"/>
    </source>
</evidence>
<feature type="transmembrane region" description="Helical" evidence="16">
    <location>
        <begin position="1229"/>
        <end position="1250"/>
    </location>
</feature>
<feature type="region of interest" description="Disordered" evidence="15">
    <location>
        <begin position="279"/>
        <end position="300"/>
    </location>
</feature>
<sequence>MWKSFKRKSFVEFASTFNIERSRQEKRIKGRHIGKFNSVAVSTSPTANASCTRKFVAKSGKRWGFERSMSASGNGNSTSSAINTNATSTSTATTGTATGTGTVTNPASTHIFRSLSSESQKREWSKRLSLRGMRHGAGAGAASLAASKEETAGVGGAVGGPGKHRKFFSRSASLKQAGSGGGSTQASMELHVPGHSSAAGSPSGLAHPLTQPSTPKKSNWEVIEHFNTSAKGGKAMVSSSLIAAGITRCNIDESIDSTNSSSTCHSPMIYQRDEAQLLQQQSDAADGRSNVEANNPSTTGIQAGSPSISFWYRLNRIILRLCSTHQFKNLQVEMLYQRYFLRMNQSNTTHILGLLLTLILALSCTQLVYTTMQLRRSLATPNHPATGLTSATIRLAAQSLDANATASENVTHLMTATAAAAAAPLAQPTPPPAPPSPQRAKQMSHHQHLVSIGSLATLSAVQTPTGIRRNTNASQRTAVADERSPQWLEPRQKRKHYRRLHKHRYKQHQHRARYKRGMQEQQKRIYHVIGATAEADANVNGEDDDDDDDVADNNDDGIKRFIGQRDNNDNNRRRLPLSRRQARAEVLKLTPFDGASNANATQQQQQQEQEELEEQEVTHEPIETEIFGVTDNSESSLDYTHVFYTIFMQIDESVLVFLVVMLICGIVYAFLLCILSKPAMNEIFLVLVSYVILGTFLAIEVAVSYVLQPSKSFNGSACCIVLIYMTYTMLPLRLRESLIGGMLLSGTHLYTCLRTQYTLDKQEQEQQQLELELELEVEQRAPMKTHLSWQELLCTCIALLLANLTGIYTHWPKEKAQRKAFIETRQCIEARLRTQRENQQQERLLLSVLPRHVAMEMKDDIAGQPRDTQFHKIYIQRHENVSILFADICGFTSLSDQCTAEELVRLLNELFARFDRLAAEHHCLRIKLLGDCYYCVSGLPEPRPDHAHCAVEMGLDMIDAIALVREVMAVNVNMRVGIHTGRVHCGVLGLVKWQFDVWSNDVTLANHMESGGIPGRVHITKETLKCLDGDYEVEEGKGADRNSYLKDHQIETYLIVPGDIYRPHKKSRNRLQVNGNISKELRMMGHGTAQKHTSKFGFGDSSESHKDPEDEVNEYLMRAIDARSIDHLRAEHCQSLLLCFKSDALERKYSSEPDRMLCVYFYCSLLVLLGTTLMRFVVFGTSPRVFLLSMLALLLLLVLVFCVACHNINVKLPSYMKHFSQSIHSNRTLSQSIAFATVSLIVWTTLLAMLQESMRQLRQLRLQWIFLHANTSISIDSSLAEQIELDLEQDHQRELSTPNCDFYFAYNTFLLLTLLSMMCCATYQVLRIVLKLLLLLLAAGSYMACSSYLYVSSRQISAQLANEEALLRYIIDSIFLFAFMLALIFHSHQTEATYRLDFIWKLQATEEKEDMEHLQAYNRKLLENILPVHVAEHFLSREKHLDDLYHEQCDSVCILFASIPNFSEFYVELEGNNEGVECLRLLNEIIADFDELLSEERFRCIEKIKSTGATYMAASGLTANTCDRVNFSHVTAMADYALQLFDKIEEVNMHSFNNFRMRIGINIGPVVAGVIGACKPQYDIWGNAVNVASRMDSTGLVDHIQVTQEMQQLLECRGYELTCRGSVNVKGKGSMITYFLKGKAQQPATVPAVPMGGAEEKPAAEANKTPAVEGVAAATVEPPGEADVDEDDEEDDIDLNSNMQNLTAQRRKSLCRQHNISSSFGTTVSSTGITPSISNSSSVVTIGALPALLRNANQANADSCATPTAPRTLVAELKEEIARDEKSALKDSIENLEILLKNNISLSDLSNKQQQNLRSEGSCSSSTTTTLRKRDTIVSFHVTETLTTTASYMQQQQRKRRSVSTMATSCTTNCSSTITTRLLSNESQSSAHTAPGTLESDEAAGDDSGAGADAARGQPLDWQPRIAFLEPNRSPIKTSQSMSPIGLATEVFVLPNSRSMILISSSSAGSSPGAGVGGGVGLTAAAAGGTSPRPGLLQQIST</sequence>
<feature type="region of interest" description="Disordered" evidence="15">
    <location>
        <begin position="421"/>
        <end position="449"/>
    </location>
</feature>
<dbReference type="Pfam" id="PF06327">
    <property type="entry name" value="Adcy_cons_dom"/>
    <property type="match status" value="1"/>
</dbReference>
<dbReference type="InterPro" id="IPR009398">
    <property type="entry name" value="Adcy_conserved_dom"/>
</dbReference>
<feature type="compositionally biased region" description="Low complexity" evidence="15">
    <location>
        <begin position="193"/>
        <end position="208"/>
    </location>
</feature>
<evidence type="ECO:0000256" key="16">
    <source>
        <dbReference type="SAM" id="Phobius"/>
    </source>
</evidence>
<proteinExistence type="inferred from homology"/>
<feature type="transmembrane region" description="Helical" evidence="16">
    <location>
        <begin position="351"/>
        <end position="369"/>
    </location>
</feature>
<feature type="region of interest" description="Disordered" evidence="15">
    <location>
        <begin position="1880"/>
        <end position="1916"/>
    </location>
</feature>
<dbReference type="PROSITE" id="PS50125">
    <property type="entry name" value="GUANYLATE_CYCLASE_2"/>
    <property type="match status" value="2"/>
</dbReference>
<feature type="transmembrane region" description="Helical" evidence="16">
    <location>
        <begin position="713"/>
        <end position="732"/>
    </location>
</feature>
<evidence type="ECO:0000256" key="2">
    <source>
        <dbReference type="ARBA" id="ARBA00001946"/>
    </source>
</evidence>
<keyword evidence="7" id="KW-0547">Nucleotide-binding</keyword>
<evidence type="ECO:0000256" key="4">
    <source>
        <dbReference type="ARBA" id="ARBA00012201"/>
    </source>
</evidence>
<dbReference type="CDD" id="cd07302">
    <property type="entry name" value="CHD"/>
    <property type="match status" value="2"/>
</dbReference>
<keyword evidence="10 16" id="KW-1133">Transmembrane helix</keyword>
<keyword evidence="18" id="KW-1185">Reference proteome</keyword>
<gene>
    <name evidence="19" type="primary">LOC108612728</name>
</gene>
<dbReference type="Pfam" id="PF16214">
    <property type="entry name" value="AC_N"/>
    <property type="match status" value="2"/>
</dbReference>
<feature type="compositionally biased region" description="Acidic residues" evidence="15">
    <location>
        <begin position="541"/>
        <end position="555"/>
    </location>
</feature>
<dbReference type="SUPFAM" id="SSF55073">
    <property type="entry name" value="Nucleotide cyclase"/>
    <property type="match status" value="2"/>
</dbReference>
<feature type="domain" description="Guanylate cyclase" evidence="17">
    <location>
        <begin position="882"/>
        <end position="1009"/>
    </location>
</feature>
<reference evidence="18" key="1">
    <citation type="journal article" date="1997" name="Nucleic Acids Res.">
        <title>tRNAscan-SE: a program for improved detection of transfer RNA genes in genomic sequence.</title>
        <authorList>
            <person name="Lowe T.M."/>
            <person name="Eddy S.R."/>
        </authorList>
    </citation>
    <scope>NUCLEOTIDE SEQUENCE [LARGE SCALE GENOMIC DNA]</scope>
</reference>
<reference evidence="18" key="2">
    <citation type="journal article" date="2016" name="G3 (Bethesda)">
        <title>Genome Evolution in Three Species of Cactophilic Drosophila.</title>
        <authorList>
            <person name="Sanchez-Flores A."/>
            <person name="Penazola F."/>
            <person name="Carpinteyro-Ponce J."/>
            <person name="Nazario-Yepiz N."/>
            <person name="Abreu-Goodger C."/>
            <person name="Machado C.A."/>
            <person name="Markow T.A."/>
        </authorList>
    </citation>
    <scope>NUCLEOTIDE SEQUENCE [LARGE SCALE GENOMIC DNA]</scope>
</reference>
<accession>A0ABM1P1U9</accession>
<feature type="transmembrane region" description="Helical" evidence="16">
    <location>
        <begin position="1159"/>
        <end position="1178"/>
    </location>
</feature>
<keyword evidence="11" id="KW-0115">cAMP biosynthesis</keyword>
<comment type="similarity">
    <text evidence="14">Belongs to the adenylyl cyclase class-4/guanylyl cyclase family.</text>
</comment>
<feature type="transmembrane region" description="Helical" evidence="16">
    <location>
        <begin position="1303"/>
        <end position="1326"/>
    </location>
</feature>
<reference evidence="19" key="3">
    <citation type="submission" date="2025-08" db="UniProtKB">
        <authorList>
            <consortium name="RefSeq"/>
        </authorList>
    </citation>
    <scope>IDENTIFICATION</scope>
    <source>
        <tissue evidence="19">Whole organism</tissue>
    </source>
</reference>
<feature type="transmembrane region" description="Helical" evidence="16">
    <location>
        <begin position="683"/>
        <end position="707"/>
    </location>
</feature>
<comment type="subcellular location">
    <subcellularLocation>
        <location evidence="3">Membrane</location>
        <topology evidence="3">Multi-pass membrane protein</topology>
    </subcellularLocation>
</comment>
<keyword evidence="12 16" id="KW-0472">Membrane</keyword>
<feature type="region of interest" description="Disordered" evidence="15">
    <location>
        <begin position="67"/>
        <end position="106"/>
    </location>
</feature>
<evidence type="ECO:0000256" key="14">
    <source>
        <dbReference type="RuleBase" id="RU000405"/>
    </source>
</evidence>
<feature type="region of interest" description="Disordered" evidence="15">
    <location>
        <begin position="536"/>
        <end position="577"/>
    </location>
</feature>
<dbReference type="InterPro" id="IPR032628">
    <property type="entry name" value="AC_N"/>
</dbReference>
<comment type="cofactor">
    <cofactor evidence="2">
        <name>Mg(2+)</name>
        <dbReference type="ChEBI" id="CHEBI:18420"/>
    </cofactor>
</comment>
<dbReference type="InterPro" id="IPR029787">
    <property type="entry name" value="Nucleotide_cyclase"/>
</dbReference>
<evidence type="ECO:0000256" key="10">
    <source>
        <dbReference type="ARBA" id="ARBA00022989"/>
    </source>
</evidence>
<feature type="transmembrane region" description="Helical" evidence="16">
    <location>
        <begin position="1185"/>
        <end position="1209"/>
    </location>
</feature>
<feature type="transmembrane region" description="Helical" evidence="16">
    <location>
        <begin position="1365"/>
        <end position="1385"/>
    </location>
</feature>
<dbReference type="RefSeq" id="XP_017861185.1">
    <property type="nucleotide sequence ID" value="XM_018005696.1"/>
</dbReference>
<evidence type="ECO:0000256" key="7">
    <source>
        <dbReference type="ARBA" id="ARBA00022741"/>
    </source>
</evidence>
<dbReference type="PANTHER" id="PTHR45627:SF16">
    <property type="entry name" value="ADENYLATE CYCLASE"/>
    <property type="match status" value="1"/>
</dbReference>
<evidence type="ECO:0000256" key="5">
    <source>
        <dbReference type="ARBA" id="ARBA00022692"/>
    </source>
</evidence>
<feature type="transmembrane region" description="Helical" evidence="16">
    <location>
        <begin position="654"/>
        <end position="676"/>
    </location>
</feature>
<protein>
    <recommendedName>
        <fullName evidence="4">adenylate cyclase</fullName>
        <ecNumber evidence="4">4.6.1.1</ecNumber>
    </recommendedName>
</protein>
<feature type="compositionally biased region" description="Low complexity" evidence="15">
    <location>
        <begin position="1902"/>
        <end position="1911"/>
    </location>
</feature>
<dbReference type="Pfam" id="PF00211">
    <property type="entry name" value="Guanylate_cyc"/>
    <property type="match status" value="2"/>
</dbReference>
<feature type="domain" description="Guanylate cyclase" evidence="17">
    <location>
        <begin position="1453"/>
        <end position="1592"/>
    </location>
</feature>
<evidence type="ECO:0000256" key="11">
    <source>
        <dbReference type="ARBA" id="ARBA00022998"/>
    </source>
</evidence>
<keyword evidence="13 14" id="KW-0456">Lyase</keyword>
<feature type="region of interest" description="Disordered" evidence="15">
    <location>
        <begin position="172"/>
        <end position="216"/>
    </location>
</feature>
<keyword evidence="9" id="KW-0460">Magnesium</keyword>
<feature type="transmembrane region" description="Helical" evidence="16">
    <location>
        <begin position="1332"/>
        <end position="1353"/>
    </location>
</feature>
<dbReference type="PANTHER" id="PTHR45627">
    <property type="entry name" value="ADENYLATE CYCLASE TYPE 1"/>
    <property type="match status" value="1"/>
</dbReference>
<feature type="compositionally biased region" description="Pro residues" evidence="15">
    <location>
        <begin position="427"/>
        <end position="437"/>
    </location>
</feature>
<dbReference type="InterPro" id="IPR018297">
    <property type="entry name" value="A/G_cyclase_CS"/>
</dbReference>
<feature type="region of interest" description="Disordered" evidence="15">
    <location>
        <begin position="595"/>
        <end position="616"/>
    </location>
</feature>
<keyword evidence="6" id="KW-0479">Metal-binding</keyword>
<evidence type="ECO:0000256" key="8">
    <source>
        <dbReference type="ARBA" id="ARBA00022840"/>
    </source>
</evidence>
<evidence type="ECO:0000256" key="1">
    <source>
        <dbReference type="ARBA" id="ARBA00001593"/>
    </source>
</evidence>
<feature type="compositionally biased region" description="Polar residues" evidence="15">
    <location>
        <begin position="463"/>
        <end position="477"/>
    </location>
</feature>
<organism evidence="18 19">
    <name type="scientific">Drosophila arizonae</name>
    <name type="common">Fruit fly</name>
    <dbReference type="NCBI Taxonomy" id="7263"/>
    <lineage>
        <taxon>Eukaryota</taxon>
        <taxon>Metazoa</taxon>
        <taxon>Ecdysozoa</taxon>
        <taxon>Arthropoda</taxon>
        <taxon>Hexapoda</taxon>
        <taxon>Insecta</taxon>
        <taxon>Pterygota</taxon>
        <taxon>Neoptera</taxon>
        <taxon>Endopterygota</taxon>
        <taxon>Diptera</taxon>
        <taxon>Brachycera</taxon>
        <taxon>Muscomorpha</taxon>
        <taxon>Ephydroidea</taxon>
        <taxon>Drosophilidae</taxon>
        <taxon>Drosophila</taxon>
    </lineage>
</organism>
<evidence type="ECO:0000313" key="18">
    <source>
        <dbReference type="Proteomes" id="UP000694904"/>
    </source>
</evidence>
<evidence type="ECO:0000256" key="13">
    <source>
        <dbReference type="ARBA" id="ARBA00023239"/>
    </source>
</evidence>
<keyword evidence="5 16" id="KW-0812">Transmembrane</keyword>
<feature type="compositionally biased region" description="Low complexity" evidence="15">
    <location>
        <begin position="70"/>
        <end position="105"/>
    </location>
</feature>
<dbReference type="InterPro" id="IPR001054">
    <property type="entry name" value="A/G_cyclase"/>
</dbReference>
<feature type="compositionally biased region" description="Basic residues" evidence="15">
    <location>
        <begin position="492"/>
        <end position="516"/>
    </location>
</feature>
<feature type="region of interest" description="Disordered" evidence="15">
    <location>
        <begin position="463"/>
        <end position="520"/>
    </location>
</feature>
<evidence type="ECO:0000256" key="12">
    <source>
        <dbReference type="ARBA" id="ARBA00023136"/>
    </source>
</evidence>
<evidence type="ECO:0000256" key="6">
    <source>
        <dbReference type="ARBA" id="ARBA00022723"/>
    </source>
</evidence>
<evidence type="ECO:0000259" key="17">
    <source>
        <dbReference type="PROSITE" id="PS50125"/>
    </source>
</evidence>
<name>A0ABM1P1U9_DROAR</name>
<keyword evidence="8" id="KW-0067">ATP-binding</keyword>
<dbReference type="Gene3D" id="3.30.70.1230">
    <property type="entry name" value="Nucleotide cyclase"/>
    <property type="match status" value="2"/>
</dbReference>
<dbReference type="SMART" id="SM00044">
    <property type="entry name" value="CYCc"/>
    <property type="match status" value="2"/>
</dbReference>
<feature type="compositionally biased region" description="Polar residues" evidence="15">
    <location>
        <begin position="291"/>
        <end position="300"/>
    </location>
</feature>
<evidence type="ECO:0000313" key="19">
    <source>
        <dbReference type="RefSeq" id="XP_017861185.1"/>
    </source>
</evidence>
<dbReference type="Proteomes" id="UP000694904">
    <property type="component" value="Chromosome 4"/>
</dbReference>
<evidence type="ECO:0000256" key="9">
    <source>
        <dbReference type="ARBA" id="ARBA00022842"/>
    </source>
</evidence>
<dbReference type="PROSITE" id="PS00452">
    <property type="entry name" value="GUANYLATE_CYCLASE_1"/>
    <property type="match status" value="2"/>
</dbReference>